<protein>
    <submittedName>
        <fullName evidence="1">Uncharacterized protein</fullName>
    </submittedName>
</protein>
<dbReference type="AlphaFoldDB" id="A0A0U1QT14"/>
<accession>A0A0U1QT14</accession>
<name>A0A0U1QT14_9BACL</name>
<dbReference type="EMBL" id="AFVQ02000005">
    <property type="protein sequence ID" value="KLI03912.1"/>
    <property type="molecule type" value="Genomic_DNA"/>
</dbReference>
<comment type="caution">
    <text evidence="1">The sequence shown here is derived from an EMBL/GenBank/DDBJ whole genome shotgun (WGS) entry which is preliminary data.</text>
</comment>
<evidence type="ECO:0000313" key="2">
    <source>
        <dbReference type="Proteomes" id="UP000035553"/>
    </source>
</evidence>
<proteinExistence type="predicted"/>
<organism evidence="1 2">
    <name type="scientific">Sporolactobacillus inulinus CASD</name>
    <dbReference type="NCBI Taxonomy" id="1069536"/>
    <lineage>
        <taxon>Bacteria</taxon>
        <taxon>Bacillati</taxon>
        <taxon>Bacillota</taxon>
        <taxon>Bacilli</taxon>
        <taxon>Bacillales</taxon>
        <taxon>Sporolactobacillaceae</taxon>
        <taxon>Sporolactobacillus</taxon>
    </lineage>
</organism>
<evidence type="ECO:0000313" key="1">
    <source>
        <dbReference type="EMBL" id="KLI03912.1"/>
    </source>
</evidence>
<reference evidence="1 2" key="1">
    <citation type="journal article" date="2011" name="J. Bacteriol.">
        <title>Draft genome sequence of Sporolactobacillus inulinus strain CASD, an efficient D-lactic acid-producing bacterium with high-concentration lactate tolerance capability.</title>
        <authorList>
            <person name="Yu B."/>
            <person name="Su F."/>
            <person name="Wang L."/>
            <person name="Xu K."/>
            <person name="Zhao B."/>
            <person name="Xu P."/>
        </authorList>
    </citation>
    <scope>NUCLEOTIDE SEQUENCE [LARGE SCALE GENOMIC DNA]</scope>
    <source>
        <strain evidence="1 2">CASD</strain>
    </source>
</reference>
<keyword evidence="2" id="KW-1185">Reference proteome</keyword>
<gene>
    <name evidence="1" type="ORF">SINU_00365</name>
</gene>
<dbReference type="Proteomes" id="UP000035553">
    <property type="component" value="Unassembled WGS sequence"/>
</dbReference>
<sequence>MRSLKKSSILAMQQMKGGRHLYSGDVLLFFHTILIFSAHSFEVLQNRKLSLICPKQKKGTRRHLCLLFYAIDLTLRRPVP</sequence>